<gene>
    <name evidence="8 10" type="primary">selA</name>
    <name evidence="10" type="ORF">L2725_01170</name>
</gene>
<comment type="function">
    <text evidence="8">Converts seryl-tRNA(Sec) to selenocysteinyl-tRNA(Sec) required for selenoprotein biosynthesis.</text>
</comment>
<dbReference type="InterPro" id="IPR015421">
    <property type="entry name" value="PyrdxlP-dep_Trfase_major"/>
</dbReference>
<dbReference type="PANTHER" id="PTHR32328">
    <property type="entry name" value="L-SERYL-TRNA(SEC) SELENIUM TRANSFERASE"/>
    <property type="match status" value="1"/>
</dbReference>
<organism evidence="10 11">
    <name type="scientific">Shewanella corallii</name>
    <dbReference type="NCBI Taxonomy" id="560080"/>
    <lineage>
        <taxon>Bacteria</taxon>
        <taxon>Pseudomonadati</taxon>
        <taxon>Pseudomonadota</taxon>
        <taxon>Gammaproteobacteria</taxon>
        <taxon>Alteromonadales</taxon>
        <taxon>Shewanellaceae</taxon>
        <taxon>Shewanella</taxon>
    </lineage>
</organism>
<evidence type="ECO:0000256" key="8">
    <source>
        <dbReference type="HAMAP-Rule" id="MF_00423"/>
    </source>
</evidence>
<dbReference type="PANTHER" id="PTHR32328:SF0">
    <property type="entry name" value="L-SERYL-TRNA(SEC) SELENIUM TRANSFERASE"/>
    <property type="match status" value="1"/>
</dbReference>
<evidence type="ECO:0000259" key="9">
    <source>
        <dbReference type="Pfam" id="PF12390"/>
    </source>
</evidence>
<dbReference type="Pfam" id="PF03841">
    <property type="entry name" value="SelA"/>
    <property type="match status" value="1"/>
</dbReference>
<sequence length="494" mass="53156">MTQAIDSSNALFRLLPAMDSLLKISQVMSFIDRYGKPQVKAQLTQMLTAARSVIAKQGTLPAWCCDEAVLVSELEQLLENAGRHSLSPVINLSGTVLHTNLGRSQMCESAISAVTDVMRHPVPLEFDMGAGKRGHRDSRISELVHELTGAEACCVVNNNAAAVLLMLASVAPGKEVIVSRGELVEIGGAFRIPDIMAQAGCKLVEVGCTNRTHLKDYAGAITENTAAIMKVHTSNYHIAGFTKSVSEAELAGLCRDNGIGLISDLGSGALTELSRFGLASEPMPQQMLSDGVDLVSFSGDKLLGGPQAGLVVGKKALIDKLQSHPLKRALRCDKMVLSALEATLLEYRRPEQLDTVMPIFRKLSRPLGELQKLGQRLMLSCEDLQFGLQVTLETCHTQVGSGSQPDVLLESVALCFTPNSDSPQDSLTSLERHFKQQNIPVIGRLGAGKLWLDLRGSDDDTELAAALYTCLSSWREARVPSSALESDRQGEVAA</sequence>
<dbReference type="Pfam" id="PF12390">
    <property type="entry name" value="Se-cys_synth_N"/>
    <property type="match status" value="1"/>
</dbReference>
<evidence type="ECO:0000313" key="11">
    <source>
        <dbReference type="Proteomes" id="UP001202831"/>
    </source>
</evidence>
<protein>
    <recommendedName>
        <fullName evidence="8">L-seryl-tRNA(Sec) selenium transferase</fullName>
        <ecNumber evidence="8">2.9.1.1</ecNumber>
    </recommendedName>
    <alternativeName>
        <fullName evidence="8">Selenocysteine synthase</fullName>
        <shortName evidence="8">Sec synthase</shortName>
    </alternativeName>
    <alternativeName>
        <fullName evidence="8">Selenocysteinyl-tRNA(Sec) synthase</fullName>
    </alternativeName>
</protein>
<feature type="domain" description="L-seryl-tRNA selenium transferase N-terminal" evidence="9">
    <location>
        <begin position="12"/>
        <end position="51"/>
    </location>
</feature>
<comment type="similarity">
    <text evidence="7 8">Belongs to the SelA family.</text>
</comment>
<dbReference type="EMBL" id="JAKIKT010000001">
    <property type="protein sequence ID" value="MCL2912405.1"/>
    <property type="molecule type" value="Genomic_DNA"/>
</dbReference>
<proteinExistence type="inferred from homology"/>
<dbReference type="InterPro" id="IPR015424">
    <property type="entry name" value="PyrdxlP-dep_Trfase"/>
</dbReference>
<keyword evidence="2 8" id="KW-0963">Cytoplasm</keyword>
<keyword evidence="3 8" id="KW-0808">Transferase</keyword>
<dbReference type="GO" id="GO:0004125">
    <property type="term" value="F:L-seryl-tRNA(Sec) selenium transferase activity"/>
    <property type="evidence" value="ECO:0007669"/>
    <property type="project" value="UniProtKB-EC"/>
</dbReference>
<dbReference type="HAMAP" id="MF_00423">
    <property type="entry name" value="SelA"/>
    <property type="match status" value="1"/>
</dbReference>
<comment type="subcellular location">
    <subcellularLocation>
        <location evidence="8">Cytoplasm</location>
    </subcellularLocation>
</comment>
<evidence type="ECO:0000256" key="4">
    <source>
        <dbReference type="ARBA" id="ARBA00022898"/>
    </source>
</evidence>
<reference evidence="10 11" key="1">
    <citation type="submission" date="2022-01" db="EMBL/GenBank/DDBJ databases">
        <title>Whole genome-based taxonomy of the Shewanellaceae.</title>
        <authorList>
            <person name="Martin-Rodriguez A.J."/>
        </authorList>
    </citation>
    <scope>NUCLEOTIDE SEQUENCE [LARGE SCALE GENOMIC DNA]</scope>
    <source>
        <strain evidence="10 11">DSM 21332</strain>
    </source>
</reference>
<evidence type="ECO:0000256" key="5">
    <source>
        <dbReference type="ARBA" id="ARBA00022917"/>
    </source>
</evidence>
<accession>A0ABT0N229</accession>
<comment type="caution">
    <text evidence="10">The sequence shown here is derived from an EMBL/GenBank/DDBJ whole genome shotgun (WGS) entry which is preliminary data.</text>
</comment>
<keyword evidence="6 8" id="KW-0711">Selenium</keyword>
<comment type="catalytic activity">
    <reaction evidence="8">
        <text>L-seryl-tRNA(Sec) + selenophosphate + H(+) = L-selenocysteinyl-tRNA(Sec) + phosphate</text>
        <dbReference type="Rhea" id="RHEA:22728"/>
        <dbReference type="Rhea" id="RHEA-COMP:9742"/>
        <dbReference type="Rhea" id="RHEA-COMP:9743"/>
        <dbReference type="ChEBI" id="CHEBI:15378"/>
        <dbReference type="ChEBI" id="CHEBI:16144"/>
        <dbReference type="ChEBI" id="CHEBI:43474"/>
        <dbReference type="ChEBI" id="CHEBI:78533"/>
        <dbReference type="ChEBI" id="CHEBI:78573"/>
        <dbReference type="EC" id="2.9.1.1"/>
    </reaction>
</comment>
<dbReference type="InterPro" id="IPR018319">
    <property type="entry name" value="SelA-like"/>
</dbReference>
<comment type="cofactor">
    <cofactor evidence="1 8">
        <name>pyridoxal 5'-phosphate</name>
        <dbReference type="ChEBI" id="CHEBI:597326"/>
    </cofactor>
</comment>
<comment type="pathway">
    <text evidence="8">Aminoacyl-tRNA biosynthesis; selenocysteinyl-tRNA(Sec) biosynthesis; selenocysteinyl-tRNA(Sec) from L-seryl-tRNA(Sec) (bacterial route): step 1/1.</text>
</comment>
<dbReference type="NCBIfam" id="TIGR00474">
    <property type="entry name" value="selA"/>
    <property type="match status" value="1"/>
</dbReference>
<keyword evidence="4 8" id="KW-0663">Pyridoxal phosphate</keyword>
<evidence type="ECO:0000256" key="7">
    <source>
        <dbReference type="ARBA" id="ARBA00044507"/>
    </source>
</evidence>
<dbReference type="Gene3D" id="3.40.640.10">
    <property type="entry name" value="Type I PLP-dependent aspartate aminotransferase-like (Major domain)"/>
    <property type="match status" value="1"/>
</dbReference>
<name>A0ABT0N229_9GAMM</name>
<dbReference type="InterPro" id="IPR004534">
    <property type="entry name" value="SelA_trans"/>
</dbReference>
<evidence type="ECO:0000256" key="2">
    <source>
        <dbReference type="ARBA" id="ARBA00022490"/>
    </source>
</evidence>
<dbReference type="InterPro" id="IPR025862">
    <property type="entry name" value="SelA_trans_N_dom"/>
</dbReference>
<dbReference type="Proteomes" id="UP001202831">
    <property type="component" value="Unassembled WGS sequence"/>
</dbReference>
<dbReference type="SUPFAM" id="SSF53383">
    <property type="entry name" value="PLP-dependent transferases"/>
    <property type="match status" value="1"/>
</dbReference>
<dbReference type="Gene3D" id="3.90.1150.180">
    <property type="match status" value="1"/>
</dbReference>
<evidence type="ECO:0000256" key="1">
    <source>
        <dbReference type="ARBA" id="ARBA00001933"/>
    </source>
</evidence>
<dbReference type="EC" id="2.9.1.1" evidence="8"/>
<keyword evidence="5 8" id="KW-0648">Protein biosynthesis</keyword>
<keyword evidence="11" id="KW-1185">Reference proteome</keyword>
<evidence type="ECO:0000256" key="3">
    <source>
        <dbReference type="ARBA" id="ARBA00022679"/>
    </source>
</evidence>
<evidence type="ECO:0000256" key="6">
    <source>
        <dbReference type="ARBA" id="ARBA00023266"/>
    </source>
</evidence>
<dbReference type="RefSeq" id="WP_249247234.1">
    <property type="nucleotide sequence ID" value="NZ_JAKIKT010000001.1"/>
</dbReference>
<evidence type="ECO:0000313" key="10">
    <source>
        <dbReference type="EMBL" id="MCL2912405.1"/>
    </source>
</evidence>
<feature type="modified residue" description="N6-(pyridoxal phosphate)lysine" evidence="8">
    <location>
        <position position="301"/>
    </location>
</feature>